<organism evidence="1 2">
    <name type="scientific">Racocetra persica</name>
    <dbReference type="NCBI Taxonomy" id="160502"/>
    <lineage>
        <taxon>Eukaryota</taxon>
        <taxon>Fungi</taxon>
        <taxon>Fungi incertae sedis</taxon>
        <taxon>Mucoromycota</taxon>
        <taxon>Glomeromycotina</taxon>
        <taxon>Glomeromycetes</taxon>
        <taxon>Diversisporales</taxon>
        <taxon>Gigasporaceae</taxon>
        <taxon>Racocetra</taxon>
    </lineage>
</organism>
<feature type="non-terminal residue" evidence="1">
    <location>
        <position position="476"/>
    </location>
</feature>
<evidence type="ECO:0000313" key="2">
    <source>
        <dbReference type="Proteomes" id="UP000789920"/>
    </source>
</evidence>
<gene>
    <name evidence="1" type="ORF">RPERSI_LOCUS23617</name>
</gene>
<comment type="caution">
    <text evidence="1">The sequence shown here is derived from an EMBL/GenBank/DDBJ whole genome shotgun (WGS) entry which is preliminary data.</text>
</comment>
<dbReference type="Proteomes" id="UP000789920">
    <property type="component" value="Unassembled WGS sequence"/>
</dbReference>
<accession>A0ACA9RWA2</accession>
<feature type="non-terminal residue" evidence="1">
    <location>
        <position position="1"/>
    </location>
</feature>
<keyword evidence="2" id="KW-1185">Reference proteome</keyword>
<name>A0ACA9RWA2_9GLOM</name>
<proteinExistence type="predicted"/>
<sequence length="476" mass="56349">EGTCETCCDYSRCLIIQYPVCDSEHTTRTNKICNYKENHERCKDETCRKCCDFYNKIISCRNCYLQDKKCEWSRVIYEEDFNLKKKEIKTLGFYSARFEKGSEFEKLHLQGYIQFNTRVTGKYVKQHFGNNLHIVVPTFNPCRKQNSDRPYKTDAECRHKYFVKRYDKCAVYKHCSCSYIDPEDVCDECLPTKETCMQSRRSLKIKNRNGIIIEKYIFENLNKKIGSRKRVQDRSEEEIADDVSVISNNNDYLDQDMTLRDPGLWKKKPQKNVSKNDNQNESKIANYKMMLDLLGKGKTAYLILKKNPNLFMKASQLKALEPDAQQENLKAKILVTRSKWKPEDFLIPKIVNNWISNNILNKQKRKPGRKCSVLVMKNRKGKWSLVESLVNYGIKIAHFHNIYNFTTTNKMNERVFNGRKYAQLLLGKDRILINQRYFLERSVPIIVLCTENTYPFIYNCNTEDDDFLRRFFENAL</sequence>
<evidence type="ECO:0000313" key="1">
    <source>
        <dbReference type="EMBL" id="CAG8812807.1"/>
    </source>
</evidence>
<dbReference type="EMBL" id="CAJVQC010074118">
    <property type="protein sequence ID" value="CAG8812807.1"/>
    <property type="molecule type" value="Genomic_DNA"/>
</dbReference>
<protein>
    <submittedName>
        <fullName evidence="1">14578_t:CDS:1</fullName>
    </submittedName>
</protein>
<reference evidence="1" key="1">
    <citation type="submission" date="2021-06" db="EMBL/GenBank/DDBJ databases">
        <authorList>
            <person name="Kallberg Y."/>
            <person name="Tangrot J."/>
            <person name="Rosling A."/>
        </authorList>
    </citation>
    <scope>NUCLEOTIDE SEQUENCE</scope>
    <source>
        <strain evidence="1">MA461A</strain>
    </source>
</reference>